<dbReference type="EMBL" id="CP035544">
    <property type="protein sequence ID" value="QBA65592.1"/>
    <property type="molecule type" value="Genomic_DNA"/>
</dbReference>
<evidence type="ECO:0000313" key="2">
    <source>
        <dbReference type="Proteomes" id="UP000290889"/>
    </source>
</evidence>
<evidence type="ECO:0000313" key="1">
    <source>
        <dbReference type="EMBL" id="QBA65592.1"/>
    </source>
</evidence>
<sequence length="119" mass="13412">MVLFALKSYSQEVENGPDFSDIDSIEKAIDLYEKGELSKIYMMPLEFGGEDIPANTLYVPGFVQDFKEGFDGTVEKLLLDGKIISFEAKPEYKGRSFIPSKLKLEVSGDAEFIESINIW</sequence>
<proteinExistence type="predicted"/>
<name>A0A411ECX6_9FLAO</name>
<organism evidence="1 2">
    <name type="scientific">Muriicola soli</name>
    <dbReference type="NCBI Taxonomy" id="2507538"/>
    <lineage>
        <taxon>Bacteria</taxon>
        <taxon>Pseudomonadati</taxon>
        <taxon>Bacteroidota</taxon>
        <taxon>Flavobacteriia</taxon>
        <taxon>Flavobacteriales</taxon>
        <taxon>Flavobacteriaceae</taxon>
        <taxon>Muriicola</taxon>
    </lineage>
</organism>
<protein>
    <submittedName>
        <fullName evidence="1">Uncharacterized protein</fullName>
    </submittedName>
</protein>
<gene>
    <name evidence="1" type="ORF">EQY75_05230</name>
</gene>
<reference evidence="1 2" key="1">
    <citation type="submission" date="2019-01" db="EMBL/GenBank/DDBJ databases">
        <title>Muriicola soli sp. nov., isolated from soil.</title>
        <authorList>
            <person name="Kang H.J."/>
            <person name="Kim S.B."/>
        </authorList>
    </citation>
    <scope>NUCLEOTIDE SEQUENCE [LARGE SCALE GENOMIC DNA]</scope>
    <source>
        <strain evidence="1 2">MMS17-SY002</strain>
    </source>
</reference>
<dbReference type="AlphaFoldDB" id="A0A411ECX6"/>
<dbReference type="Proteomes" id="UP000290889">
    <property type="component" value="Chromosome"/>
</dbReference>
<dbReference type="OrthoDB" id="4630773at2"/>
<keyword evidence="2" id="KW-1185">Reference proteome</keyword>
<accession>A0A411ECX6</accession>
<dbReference type="KEGG" id="mur:EQY75_05230"/>